<accession>A0A511DEC4</accession>
<dbReference type="Proteomes" id="UP000321685">
    <property type="component" value="Unassembled WGS sequence"/>
</dbReference>
<comment type="caution">
    <text evidence="1">The sequence shown here is derived from an EMBL/GenBank/DDBJ whole genome shotgun (WGS) entry which is preliminary data.</text>
</comment>
<sequence>MAGGFSGWLRHNAEHYLLVDAQRKLSIKLGTAAPRPPKGAKEIFWLKIFAPVYSVLPWPLRHSIMRAMPGSHRKTWASPPPLQGPAV</sequence>
<dbReference type="AlphaFoldDB" id="A0A511DEC4"/>
<evidence type="ECO:0000313" key="1">
    <source>
        <dbReference type="EMBL" id="GEL23132.1"/>
    </source>
</evidence>
<dbReference type="EMBL" id="BJVJ01000015">
    <property type="protein sequence ID" value="GEL23132.1"/>
    <property type="molecule type" value="Genomic_DNA"/>
</dbReference>
<gene>
    <name evidence="1" type="ORF">PSU4_20860</name>
</gene>
<dbReference type="RefSeq" id="WP_147105627.1">
    <property type="nucleotide sequence ID" value="NZ_BJVJ01000015.1"/>
</dbReference>
<reference evidence="1 2" key="1">
    <citation type="submission" date="2019-07" db="EMBL/GenBank/DDBJ databases">
        <title>Whole genome shotgun sequence of Pseudonocardia sulfidoxydans NBRC 16205.</title>
        <authorList>
            <person name="Hosoyama A."/>
            <person name="Uohara A."/>
            <person name="Ohji S."/>
            <person name="Ichikawa N."/>
        </authorList>
    </citation>
    <scope>NUCLEOTIDE SEQUENCE [LARGE SCALE GENOMIC DNA]</scope>
    <source>
        <strain evidence="1 2">NBRC 16205</strain>
    </source>
</reference>
<proteinExistence type="predicted"/>
<name>A0A511DEC4_9PSEU</name>
<keyword evidence="2" id="KW-1185">Reference proteome</keyword>
<evidence type="ECO:0000313" key="2">
    <source>
        <dbReference type="Proteomes" id="UP000321685"/>
    </source>
</evidence>
<dbReference type="OrthoDB" id="3575693at2"/>
<organism evidence="1 2">
    <name type="scientific">Pseudonocardia sulfidoxydans NBRC 16205</name>
    <dbReference type="NCBI Taxonomy" id="1223511"/>
    <lineage>
        <taxon>Bacteria</taxon>
        <taxon>Bacillati</taxon>
        <taxon>Actinomycetota</taxon>
        <taxon>Actinomycetes</taxon>
        <taxon>Pseudonocardiales</taxon>
        <taxon>Pseudonocardiaceae</taxon>
        <taxon>Pseudonocardia</taxon>
    </lineage>
</organism>
<protein>
    <submittedName>
        <fullName evidence="1">Uncharacterized protein</fullName>
    </submittedName>
</protein>